<feature type="transmembrane region" description="Helical" evidence="13">
    <location>
        <begin position="234"/>
        <end position="253"/>
    </location>
</feature>
<evidence type="ECO:0000256" key="12">
    <source>
        <dbReference type="ARBA" id="ARBA00023136"/>
    </source>
</evidence>
<dbReference type="Pfam" id="PF01786">
    <property type="entry name" value="AOX"/>
    <property type="match status" value="1"/>
</dbReference>
<dbReference type="PANTHER" id="PTHR31803">
    <property type="entry name" value="ALTERNATIVE OXIDASE"/>
    <property type="match status" value="1"/>
</dbReference>
<reference evidence="15" key="1">
    <citation type="submission" date="2021-11" db="EMBL/GenBank/DDBJ databases">
        <authorList>
            <consortium name="Genoscope - CEA"/>
            <person name="William W."/>
        </authorList>
    </citation>
    <scope>NUCLEOTIDE SEQUENCE</scope>
</reference>
<keyword evidence="4" id="KW-0813">Transport</keyword>
<comment type="subcellular location">
    <subcellularLocation>
        <location evidence="2">Membrane</location>
    </subcellularLocation>
</comment>
<dbReference type="InterPro" id="IPR038659">
    <property type="entry name" value="AOX_sf"/>
</dbReference>
<evidence type="ECO:0000256" key="6">
    <source>
        <dbReference type="ARBA" id="ARBA00022692"/>
    </source>
</evidence>
<evidence type="ECO:0000256" key="5">
    <source>
        <dbReference type="ARBA" id="ARBA00022660"/>
    </source>
</evidence>
<dbReference type="AlphaFoldDB" id="A0A8J2WEY8"/>
<dbReference type="EMBL" id="CAKKNE010000001">
    <property type="protein sequence ID" value="CAH0365790.1"/>
    <property type="molecule type" value="Genomic_DNA"/>
</dbReference>
<evidence type="ECO:0000256" key="13">
    <source>
        <dbReference type="SAM" id="Phobius"/>
    </source>
</evidence>
<evidence type="ECO:0000256" key="9">
    <source>
        <dbReference type="ARBA" id="ARBA00022989"/>
    </source>
</evidence>
<keyword evidence="16" id="KW-1185">Reference proteome</keyword>
<keyword evidence="5" id="KW-0679">Respiratory chain</keyword>
<name>A0A8J2WEY8_9STRA</name>
<comment type="caution">
    <text evidence="15">The sequence shown here is derived from an EMBL/GenBank/DDBJ whole genome shotgun (WGS) entry which is preliminary data.</text>
</comment>
<accession>A0A8J2WEY8</accession>
<keyword evidence="9 13" id="KW-1133">Transmembrane helix</keyword>
<dbReference type="Proteomes" id="UP000789595">
    <property type="component" value="Unassembled WGS sequence"/>
</dbReference>
<dbReference type="GO" id="GO:0005739">
    <property type="term" value="C:mitochondrion"/>
    <property type="evidence" value="ECO:0007669"/>
    <property type="project" value="TreeGrafter"/>
</dbReference>
<evidence type="ECO:0000256" key="10">
    <source>
        <dbReference type="ARBA" id="ARBA00023002"/>
    </source>
</evidence>
<protein>
    <recommendedName>
        <fullName evidence="17">Ubiquinol oxidase</fullName>
    </recommendedName>
</protein>
<dbReference type="OrthoDB" id="4493at2759"/>
<keyword evidence="10" id="KW-0560">Oxidoreductase</keyword>
<comment type="similarity">
    <text evidence="3">Belongs to the alternative oxidase family.</text>
</comment>
<keyword evidence="8" id="KW-0249">Electron transport</keyword>
<evidence type="ECO:0000313" key="15">
    <source>
        <dbReference type="EMBL" id="CAH0365790.1"/>
    </source>
</evidence>
<dbReference type="GO" id="GO:0009916">
    <property type="term" value="F:alternative oxidase activity"/>
    <property type="evidence" value="ECO:0007669"/>
    <property type="project" value="InterPro"/>
</dbReference>
<feature type="signal peptide" evidence="14">
    <location>
        <begin position="1"/>
        <end position="16"/>
    </location>
</feature>
<evidence type="ECO:0000256" key="3">
    <source>
        <dbReference type="ARBA" id="ARBA00008388"/>
    </source>
</evidence>
<evidence type="ECO:0000313" key="16">
    <source>
        <dbReference type="Proteomes" id="UP000789595"/>
    </source>
</evidence>
<dbReference type="GO" id="GO:0010230">
    <property type="term" value="P:alternative respiration"/>
    <property type="evidence" value="ECO:0007669"/>
    <property type="project" value="TreeGrafter"/>
</dbReference>
<organism evidence="15 16">
    <name type="scientific">Pelagomonas calceolata</name>
    <dbReference type="NCBI Taxonomy" id="35677"/>
    <lineage>
        <taxon>Eukaryota</taxon>
        <taxon>Sar</taxon>
        <taxon>Stramenopiles</taxon>
        <taxon>Ochrophyta</taxon>
        <taxon>Pelagophyceae</taxon>
        <taxon>Pelagomonadales</taxon>
        <taxon>Pelagomonadaceae</taxon>
        <taxon>Pelagomonas</taxon>
    </lineage>
</organism>
<keyword evidence="6 13" id="KW-0812">Transmembrane</keyword>
<sequence>MRSFLAVVAVSASATAFVVPARRHALTRRAAHDDGDTITQLIDAKEAELADADAVTTTKTTTTMPNYVEQANYFDGDRPAPAWELAQTNFLKQGATILGQVAESIGLQKRDPGAVPASLGLVLSNEAVTEAERKREASGGRVDAHPVSRKLYDVGCLFLDTLFDERPIQRFWFLEVIARIPYFSYVSMLHLYESFGWWRGPELRKVHNAEEWNELHHLLIMEALGGNSLWSDRFLGYHVAIGYYWILNVVFFFSPRIAYQFMELLEAHAVDTYGTFVVQNRERLAELPAPAVATSYYSSGDLYLFDDFQVSTPPETRRPDCATLLDVFTNIAIDEGEHVKTMQACQDYARIGARVVSPHMDGAHAAESREKWVRWAAEVNEAAKH</sequence>
<comment type="cofactor">
    <cofactor evidence="1">
        <name>Fe cation</name>
        <dbReference type="ChEBI" id="CHEBI:24875"/>
    </cofactor>
</comment>
<dbReference type="GO" id="GO:0016020">
    <property type="term" value="C:membrane"/>
    <property type="evidence" value="ECO:0007669"/>
    <property type="project" value="UniProtKB-SubCell"/>
</dbReference>
<gene>
    <name evidence="15" type="ORF">PECAL_1P22460</name>
</gene>
<evidence type="ECO:0008006" key="17">
    <source>
        <dbReference type="Google" id="ProtNLM"/>
    </source>
</evidence>
<evidence type="ECO:0000256" key="8">
    <source>
        <dbReference type="ARBA" id="ARBA00022982"/>
    </source>
</evidence>
<keyword evidence="11" id="KW-0408">Iron</keyword>
<dbReference type="PANTHER" id="PTHR31803:SF19">
    <property type="entry name" value="UBIQUINOL OXIDASE"/>
    <property type="match status" value="1"/>
</dbReference>
<proteinExistence type="inferred from homology"/>
<dbReference type="GO" id="GO:0046872">
    <property type="term" value="F:metal ion binding"/>
    <property type="evidence" value="ECO:0007669"/>
    <property type="project" value="UniProtKB-KW"/>
</dbReference>
<keyword evidence="14" id="KW-0732">Signal</keyword>
<feature type="chain" id="PRO_5035251927" description="Ubiquinol oxidase" evidence="14">
    <location>
        <begin position="17"/>
        <end position="385"/>
    </location>
</feature>
<evidence type="ECO:0000256" key="7">
    <source>
        <dbReference type="ARBA" id="ARBA00022723"/>
    </source>
</evidence>
<keyword evidence="7" id="KW-0479">Metal-binding</keyword>
<evidence type="ECO:0000256" key="14">
    <source>
        <dbReference type="SAM" id="SignalP"/>
    </source>
</evidence>
<evidence type="ECO:0000256" key="1">
    <source>
        <dbReference type="ARBA" id="ARBA00001962"/>
    </source>
</evidence>
<evidence type="ECO:0000256" key="4">
    <source>
        <dbReference type="ARBA" id="ARBA00022448"/>
    </source>
</evidence>
<dbReference type="Gene3D" id="1.20.1260.140">
    <property type="entry name" value="Alternative oxidase"/>
    <property type="match status" value="1"/>
</dbReference>
<dbReference type="InterPro" id="IPR002680">
    <property type="entry name" value="AOX"/>
</dbReference>
<evidence type="ECO:0000256" key="2">
    <source>
        <dbReference type="ARBA" id="ARBA00004370"/>
    </source>
</evidence>
<keyword evidence="12 13" id="KW-0472">Membrane</keyword>
<evidence type="ECO:0000256" key="11">
    <source>
        <dbReference type="ARBA" id="ARBA00023004"/>
    </source>
</evidence>